<dbReference type="PANTHER" id="PTHR11439">
    <property type="entry name" value="GAG-POL-RELATED RETROTRANSPOSON"/>
    <property type="match status" value="1"/>
</dbReference>
<dbReference type="Proteomes" id="UP000694864">
    <property type="component" value="Chromosome 2"/>
</dbReference>
<sequence length="209" mass="23010">MTDSSFIALLVFVDDIMIASNSDAEVLSVKAILAQAFKIKDLGQARFFLGLEIARNSAGISVSQRKYCLNLLSDTGYLGCKPKNVPMDPTKALFKDTSVLLPEAEISSYRALIGRLLYLTIARPDITFAVNKLSQYLSSPTDAHLHAAQHVLKYLKENLGQDLFYCAHDDLGLTAFSDADWGTCLDTRRSVTGMCTFLGSSLITWKSKK</sequence>
<feature type="domain" description="Reverse transcriptase Ty1/copia-type" evidence="1">
    <location>
        <begin position="8"/>
        <end position="87"/>
    </location>
</feature>
<name>A0ABM1QH10_CAMSA</name>
<organism evidence="2 3">
    <name type="scientific">Camelina sativa</name>
    <name type="common">False flax</name>
    <name type="synonym">Myagrum sativum</name>
    <dbReference type="NCBI Taxonomy" id="90675"/>
    <lineage>
        <taxon>Eukaryota</taxon>
        <taxon>Viridiplantae</taxon>
        <taxon>Streptophyta</taxon>
        <taxon>Embryophyta</taxon>
        <taxon>Tracheophyta</taxon>
        <taxon>Spermatophyta</taxon>
        <taxon>Magnoliopsida</taxon>
        <taxon>eudicotyledons</taxon>
        <taxon>Gunneridae</taxon>
        <taxon>Pentapetalae</taxon>
        <taxon>rosids</taxon>
        <taxon>malvids</taxon>
        <taxon>Brassicales</taxon>
        <taxon>Brassicaceae</taxon>
        <taxon>Camelineae</taxon>
        <taxon>Camelina</taxon>
    </lineage>
</organism>
<evidence type="ECO:0000313" key="3">
    <source>
        <dbReference type="RefSeq" id="XP_019086048.1"/>
    </source>
</evidence>
<reference evidence="3" key="2">
    <citation type="submission" date="2025-08" db="UniProtKB">
        <authorList>
            <consortium name="RefSeq"/>
        </authorList>
    </citation>
    <scope>IDENTIFICATION</scope>
    <source>
        <tissue evidence="3">Leaf</tissue>
    </source>
</reference>
<dbReference type="GeneID" id="109126769"/>
<dbReference type="InterPro" id="IPR043502">
    <property type="entry name" value="DNA/RNA_pol_sf"/>
</dbReference>
<dbReference type="SUPFAM" id="SSF56672">
    <property type="entry name" value="DNA/RNA polymerases"/>
    <property type="match status" value="1"/>
</dbReference>
<protein>
    <submittedName>
        <fullName evidence="3">Uncharacterized protein LOC109126769</fullName>
    </submittedName>
</protein>
<dbReference type="InterPro" id="IPR013103">
    <property type="entry name" value="RVT_2"/>
</dbReference>
<dbReference type="RefSeq" id="XP_019086048.1">
    <property type="nucleotide sequence ID" value="XM_019230503.1"/>
</dbReference>
<dbReference type="PANTHER" id="PTHR11439:SF463">
    <property type="entry name" value="REVERSE TRANSCRIPTASE TY1_COPIA-TYPE DOMAIN-CONTAINING PROTEIN"/>
    <property type="match status" value="1"/>
</dbReference>
<proteinExistence type="predicted"/>
<gene>
    <name evidence="3" type="primary">LOC109126769</name>
</gene>
<evidence type="ECO:0000259" key="1">
    <source>
        <dbReference type="Pfam" id="PF07727"/>
    </source>
</evidence>
<keyword evidence="2" id="KW-1185">Reference proteome</keyword>
<accession>A0ABM1QH10</accession>
<reference evidence="2" key="1">
    <citation type="journal article" date="2014" name="Nat. Commun.">
        <title>The emerging biofuel crop Camelina sativa retains a highly undifferentiated hexaploid genome structure.</title>
        <authorList>
            <person name="Kagale S."/>
            <person name="Koh C."/>
            <person name="Nixon J."/>
            <person name="Bollina V."/>
            <person name="Clarke W.E."/>
            <person name="Tuteja R."/>
            <person name="Spillane C."/>
            <person name="Robinson S.J."/>
            <person name="Links M.G."/>
            <person name="Clarke C."/>
            <person name="Higgins E.E."/>
            <person name="Huebert T."/>
            <person name="Sharpe A.G."/>
            <person name="Parkin I.A."/>
        </authorList>
    </citation>
    <scope>NUCLEOTIDE SEQUENCE [LARGE SCALE GENOMIC DNA]</scope>
    <source>
        <strain evidence="2">cv. DH55</strain>
    </source>
</reference>
<evidence type="ECO:0000313" key="2">
    <source>
        <dbReference type="Proteomes" id="UP000694864"/>
    </source>
</evidence>
<dbReference type="Pfam" id="PF07727">
    <property type="entry name" value="RVT_2"/>
    <property type="match status" value="1"/>
</dbReference>